<feature type="domain" description="ABC transporter" evidence="4">
    <location>
        <begin position="8"/>
        <end position="261"/>
    </location>
</feature>
<evidence type="ECO:0000259" key="4">
    <source>
        <dbReference type="PROSITE" id="PS50893"/>
    </source>
</evidence>
<dbReference type="SMART" id="SM00382">
    <property type="entry name" value="AAA"/>
    <property type="match status" value="1"/>
</dbReference>
<dbReference type="PANTHER" id="PTHR42711:SF1">
    <property type="entry name" value="ABC-TRANSPORT PROTEIN, ATP-BINDING COMPONENT"/>
    <property type="match status" value="1"/>
</dbReference>
<evidence type="ECO:0000256" key="2">
    <source>
        <dbReference type="ARBA" id="ARBA00022741"/>
    </source>
</evidence>
<organism evidence="5 6">
    <name type="scientific">Eiseniibacteriota bacterium</name>
    <dbReference type="NCBI Taxonomy" id="2212470"/>
    <lineage>
        <taxon>Bacteria</taxon>
        <taxon>Candidatus Eiseniibacteriota</taxon>
    </lineage>
</organism>
<evidence type="ECO:0000313" key="5">
    <source>
        <dbReference type="EMBL" id="MCA9755442.1"/>
    </source>
</evidence>
<proteinExistence type="predicted"/>
<reference evidence="5" key="2">
    <citation type="journal article" date="2021" name="Microbiome">
        <title>Successional dynamics and alternative stable states in a saline activated sludge microbial community over 9 years.</title>
        <authorList>
            <person name="Wang Y."/>
            <person name="Ye J."/>
            <person name="Ju F."/>
            <person name="Liu L."/>
            <person name="Boyd J.A."/>
            <person name="Deng Y."/>
            <person name="Parks D.H."/>
            <person name="Jiang X."/>
            <person name="Yin X."/>
            <person name="Woodcroft B.J."/>
            <person name="Tyson G.W."/>
            <person name="Hugenholtz P."/>
            <person name="Polz M.F."/>
            <person name="Zhang T."/>
        </authorList>
    </citation>
    <scope>NUCLEOTIDE SEQUENCE</scope>
    <source>
        <strain evidence="5">HKST-UBA02</strain>
    </source>
</reference>
<protein>
    <submittedName>
        <fullName evidence="5">ATP-binding cassette domain-containing protein</fullName>
    </submittedName>
</protein>
<gene>
    <name evidence="5" type="ORF">KDA27_06550</name>
</gene>
<dbReference type="AlphaFoldDB" id="A0A956NAX4"/>
<dbReference type="Gene3D" id="3.40.50.300">
    <property type="entry name" value="P-loop containing nucleotide triphosphate hydrolases"/>
    <property type="match status" value="1"/>
</dbReference>
<reference evidence="5" key="1">
    <citation type="submission" date="2020-04" db="EMBL/GenBank/DDBJ databases">
        <authorList>
            <person name="Zhang T."/>
        </authorList>
    </citation>
    <scope>NUCLEOTIDE SEQUENCE</scope>
    <source>
        <strain evidence="5">HKST-UBA02</strain>
    </source>
</reference>
<comment type="caution">
    <text evidence="5">The sequence shown here is derived from an EMBL/GenBank/DDBJ whole genome shotgun (WGS) entry which is preliminary data.</text>
</comment>
<dbReference type="InterPro" id="IPR003593">
    <property type="entry name" value="AAA+_ATPase"/>
</dbReference>
<dbReference type="GO" id="GO:0005524">
    <property type="term" value="F:ATP binding"/>
    <property type="evidence" value="ECO:0007669"/>
    <property type="project" value="UniProtKB-KW"/>
</dbReference>
<keyword evidence="3 5" id="KW-0067">ATP-binding</keyword>
<dbReference type="EMBL" id="JAGQHS010000023">
    <property type="protein sequence ID" value="MCA9755442.1"/>
    <property type="molecule type" value="Genomic_DNA"/>
</dbReference>
<sequence>MTEPVEIVRVQGLRKEFRVLRHRGGVVGAVRGLFSRSGRTVRAVDDVSFAIRPGELVGYVGANGAGKSTTIKILVGILRATSGSVRVFGRDPHRFRRQNALRIGVVFGQRTQLWWDLPPSESFQLLGTLYRIPARELRARRDELVDRLGLGAVLDVPVRKLSLGQRMRCELTASLLHAPDLVILDEPTIGLDVVAKEEVRTFLRKLHADRGTTLVLTSHDLGDIERLCSRVLVIDEGRLLHDGDVESLRRLFGHRRILQIDLRDDAAQGRALELPRGCEVLEQSGHRIQLEFDPDQIPAPELIRQVLVQREILDLKLQERPIEDVVRRIYRGDRREGD</sequence>
<dbReference type="Pfam" id="PF00005">
    <property type="entry name" value="ABC_tran"/>
    <property type="match status" value="1"/>
</dbReference>
<dbReference type="GO" id="GO:0016887">
    <property type="term" value="F:ATP hydrolysis activity"/>
    <property type="evidence" value="ECO:0007669"/>
    <property type="project" value="InterPro"/>
</dbReference>
<name>A0A956NAX4_UNCEI</name>
<dbReference type="SUPFAM" id="SSF52540">
    <property type="entry name" value="P-loop containing nucleoside triphosphate hydrolases"/>
    <property type="match status" value="1"/>
</dbReference>
<keyword evidence="1" id="KW-0813">Transport</keyword>
<evidence type="ECO:0000313" key="6">
    <source>
        <dbReference type="Proteomes" id="UP000739538"/>
    </source>
</evidence>
<evidence type="ECO:0000256" key="3">
    <source>
        <dbReference type="ARBA" id="ARBA00022840"/>
    </source>
</evidence>
<dbReference type="PANTHER" id="PTHR42711">
    <property type="entry name" value="ABC TRANSPORTER ATP-BINDING PROTEIN"/>
    <property type="match status" value="1"/>
</dbReference>
<dbReference type="InterPro" id="IPR003439">
    <property type="entry name" value="ABC_transporter-like_ATP-bd"/>
</dbReference>
<dbReference type="Proteomes" id="UP000739538">
    <property type="component" value="Unassembled WGS sequence"/>
</dbReference>
<dbReference type="InterPro" id="IPR027417">
    <property type="entry name" value="P-loop_NTPase"/>
</dbReference>
<dbReference type="PROSITE" id="PS50893">
    <property type="entry name" value="ABC_TRANSPORTER_2"/>
    <property type="match status" value="1"/>
</dbReference>
<dbReference type="InterPro" id="IPR050763">
    <property type="entry name" value="ABC_transporter_ATP-binding"/>
</dbReference>
<evidence type="ECO:0000256" key="1">
    <source>
        <dbReference type="ARBA" id="ARBA00022448"/>
    </source>
</evidence>
<accession>A0A956NAX4</accession>
<keyword evidence="2" id="KW-0547">Nucleotide-binding</keyword>